<feature type="domain" description="M23ase beta-sheet core" evidence="2">
    <location>
        <begin position="86"/>
        <end position="175"/>
    </location>
</feature>
<feature type="chain" id="PRO_5039630948" evidence="1">
    <location>
        <begin position="27"/>
        <end position="228"/>
    </location>
</feature>
<dbReference type="GO" id="GO:0004222">
    <property type="term" value="F:metalloendopeptidase activity"/>
    <property type="evidence" value="ECO:0007669"/>
    <property type="project" value="TreeGrafter"/>
</dbReference>
<dbReference type="InterPro" id="IPR011055">
    <property type="entry name" value="Dup_hybrid_motif"/>
</dbReference>
<dbReference type="EMBL" id="DXFQ01000031">
    <property type="protein sequence ID" value="HIX19348.1"/>
    <property type="molecule type" value="Genomic_DNA"/>
</dbReference>
<keyword evidence="1" id="KW-0732">Signal</keyword>
<comment type="caution">
    <text evidence="3">The sequence shown here is derived from an EMBL/GenBank/DDBJ whole genome shotgun (WGS) entry which is preliminary data.</text>
</comment>
<feature type="signal peptide" evidence="1">
    <location>
        <begin position="1"/>
        <end position="26"/>
    </location>
</feature>
<dbReference type="CDD" id="cd12797">
    <property type="entry name" value="M23_peptidase"/>
    <property type="match status" value="1"/>
</dbReference>
<dbReference type="AlphaFoldDB" id="A0A9D1VA59"/>
<dbReference type="Pfam" id="PF01551">
    <property type="entry name" value="Peptidase_M23"/>
    <property type="match status" value="1"/>
</dbReference>
<dbReference type="Gene3D" id="2.70.70.10">
    <property type="entry name" value="Glucose Permease (Domain IIA)"/>
    <property type="match status" value="1"/>
</dbReference>
<dbReference type="SUPFAM" id="SSF51261">
    <property type="entry name" value="Duplicated hybrid motif"/>
    <property type="match status" value="1"/>
</dbReference>
<dbReference type="InterPro" id="IPR016047">
    <property type="entry name" value="M23ase_b-sheet_dom"/>
</dbReference>
<sequence>MFTRGRLAAIFLSVLFLTIMGSAAEAAIMARKTPDGKWAYVPLADGFDFPVGKPDGEGYYKARGLRLRTPRHLGEDWNGVGGGNSDLGDPVYTIGHGLVTYAADAKGRWGNVVIVRHAFRDPKSGKVLCCQTLYAHLDRIDVQLGQLVRRGDQIGTIGTNRGMFPAHLHAELHFNVLVNCGHQGIPKTAANYGDLSRFIKNLRRLTPEKKYIKMPIGCFLPYKDTEGL</sequence>
<dbReference type="Proteomes" id="UP000823964">
    <property type="component" value="Unassembled WGS sequence"/>
</dbReference>
<organism evidence="3 4">
    <name type="scientific">Candidatus Akkermansia intestinigallinarum</name>
    <dbReference type="NCBI Taxonomy" id="2838431"/>
    <lineage>
        <taxon>Bacteria</taxon>
        <taxon>Pseudomonadati</taxon>
        <taxon>Verrucomicrobiota</taxon>
        <taxon>Verrucomicrobiia</taxon>
        <taxon>Verrucomicrobiales</taxon>
        <taxon>Akkermansiaceae</taxon>
        <taxon>Akkermansia</taxon>
    </lineage>
</organism>
<reference evidence="3" key="1">
    <citation type="journal article" date="2021" name="PeerJ">
        <title>Extensive microbial diversity within the chicken gut microbiome revealed by metagenomics and culture.</title>
        <authorList>
            <person name="Gilroy R."/>
            <person name="Ravi A."/>
            <person name="Getino M."/>
            <person name="Pursley I."/>
            <person name="Horton D.L."/>
            <person name="Alikhan N.F."/>
            <person name="Baker D."/>
            <person name="Gharbi K."/>
            <person name="Hall N."/>
            <person name="Watson M."/>
            <person name="Adriaenssens E.M."/>
            <person name="Foster-Nyarko E."/>
            <person name="Jarju S."/>
            <person name="Secka A."/>
            <person name="Antonio M."/>
            <person name="Oren A."/>
            <person name="Chaudhuri R.R."/>
            <person name="La Ragione R."/>
            <person name="Hildebrand F."/>
            <person name="Pallen M.J."/>
        </authorList>
    </citation>
    <scope>NUCLEOTIDE SEQUENCE</scope>
    <source>
        <strain evidence="3">14975</strain>
    </source>
</reference>
<dbReference type="PANTHER" id="PTHR21666:SF270">
    <property type="entry name" value="MUREIN HYDROLASE ACTIVATOR ENVC"/>
    <property type="match status" value="1"/>
</dbReference>
<reference evidence="3" key="2">
    <citation type="submission" date="2021-04" db="EMBL/GenBank/DDBJ databases">
        <authorList>
            <person name="Gilroy R."/>
        </authorList>
    </citation>
    <scope>NUCLEOTIDE SEQUENCE</scope>
    <source>
        <strain evidence="3">14975</strain>
    </source>
</reference>
<accession>A0A9D1VA59</accession>
<evidence type="ECO:0000259" key="2">
    <source>
        <dbReference type="Pfam" id="PF01551"/>
    </source>
</evidence>
<evidence type="ECO:0000313" key="3">
    <source>
        <dbReference type="EMBL" id="HIX19348.1"/>
    </source>
</evidence>
<evidence type="ECO:0000313" key="4">
    <source>
        <dbReference type="Proteomes" id="UP000823964"/>
    </source>
</evidence>
<dbReference type="PANTHER" id="PTHR21666">
    <property type="entry name" value="PEPTIDASE-RELATED"/>
    <property type="match status" value="1"/>
</dbReference>
<proteinExistence type="predicted"/>
<evidence type="ECO:0000256" key="1">
    <source>
        <dbReference type="SAM" id="SignalP"/>
    </source>
</evidence>
<name>A0A9D1VA59_9BACT</name>
<protein>
    <submittedName>
        <fullName evidence="3">M23 family metallopeptidase</fullName>
    </submittedName>
</protein>
<gene>
    <name evidence="3" type="ORF">H9862_01945</name>
</gene>
<dbReference type="InterPro" id="IPR050570">
    <property type="entry name" value="Cell_wall_metabolism_enzyme"/>
</dbReference>